<dbReference type="Pfam" id="PF02342">
    <property type="entry name" value="TerD"/>
    <property type="match status" value="1"/>
</dbReference>
<dbReference type="eggNOG" id="COG2310">
    <property type="taxonomic scope" value="Bacteria"/>
</dbReference>
<evidence type="ECO:0000313" key="2">
    <source>
        <dbReference type="EMBL" id="AFZ67465.1"/>
    </source>
</evidence>
<dbReference type="InterPro" id="IPR003325">
    <property type="entry name" value="TerD"/>
</dbReference>
<dbReference type="HOGENOM" id="CLU_055120_3_2_0"/>
<dbReference type="PANTHER" id="PTHR32097">
    <property type="entry name" value="CAMP-BINDING PROTEIN 1-RELATED"/>
    <property type="match status" value="1"/>
</dbReference>
<dbReference type="PATRIC" id="fig|937777.3.peg.1966"/>
<proteinExistence type="predicted"/>
<dbReference type="Gene3D" id="2.60.60.30">
    <property type="entry name" value="sav2460 like domains"/>
    <property type="match status" value="1"/>
</dbReference>
<feature type="domain" description="TerD" evidence="1">
    <location>
        <begin position="1"/>
        <end position="178"/>
    </location>
</feature>
<accession>L0A377</accession>
<sequence length="198" mass="20938">MTISLQKKQTISLEKSGQSLAKIFMGLGWDVAKPKGFLGALLGGGGASIDLDASALLFDAAGSLVDTVWFRSLQSRDGSVRHAGDNLTGEGEGDDERIFVDLTRLSGNVQSIVFTVNSFRGQTFDKVAGAFCRIVNEQGGQEIAKFNLSEQGGHTGLVMVKLVRQGGTWQLTAVGERFTFQPGSDVVGQLTAAAARAL</sequence>
<dbReference type="RefSeq" id="WP_015235770.1">
    <property type="nucleotide sequence ID" value="NC_019793.1"/>
</dbReference>
<dbReference type="EMBL" id="CP003382">
    <property type="protein sequence ID" value="AFZ67465.1"/>
    <property type="molecule type" value="Genomic_DNA"/>
</dbReference>
<protein>
    <submittedName>
        <fullName evidence="2">Putative stress response protein, TerZ-and CABP1</fullName>
    </submittedName>
</protein>
<evidence type="ECO:0000259" key="1">
    <source>
        <dbReference type="Pfam" id="PF02342"/>
    </source>
</evidence>
<dbReference type="Proteomes" id="UP000010467">
    <property type="component" value="Chromosome"/>
</dbReference>
<organism evidence="2 3">
    <name type="scientific">Deinococcus peraridilitoris (strain DSM 19664 / LMG 22246 / CIP 109416 / KR-200)</name>
    <dbReference type="NCBI Taxonomy" id="937777"/>
    <lineage>
        <taxon>Bacteria</taxon>
        <taxon>Thermotogati</taxon>
        <taxon>Deinococcota</taxon>
        <taxon>Deinococci</taxon>
        <taxon>Deinococcales</taxon>
        <taxon>Deinococcaceae</taxon>
        <taxon>Deinococcus</taxon>
    </lineage>
</organism>
<keyword evidence="3" id="KW-1185">Reference proteome</keyword>
<reference evidence="3" key="1">
    <citation type="submission" date="2012-03" db="EMBL/GenBank/DDBJ databases">
        <title>Complete sequence of chromosome of Deinococcus peraridilitoris DSM 19664.</title>
        <authorList>
            <person name="Lucas S."/>
            <person name="Copeland A."/>
            <person name="Lapidus A."/>
            <person name="Glavina del Rio T."/>
            <person name="Dalin E."/>
            <person name="Tice H."/>
            <person name="Bruce D."/>
            <person name="Goodwin L."/>
            <person name="Pitluck S."/>
            <person name="Peters L."/>
            <person name="Mikhailova N."/>
            <person name="Lu M."/>
            <person name="Kyrpides N."/>
            <person name="Mavromatis K."/>
            <person name="Ivanova N."/>
            <person name="Brettin T."/>
            <person name="Detter J.C."/>
            <person name="Han C."/>
            <person name="Larimer F."/>
            <person name="Land M."/>
            <person name="Hauser L."/>
            <person name="Markowitz V."/>
            <person name="Cheng J.-F."/>
            <person name="Hugenholtz P."/>
            <person name="Woyke T."/>
            <person name="Wu D."/>
            <person name="Pukall R."/>
            <person name="Steenblock K."/>
            <person name="Brambilla E."/>
            <person name="Klenk H.-P."/>
            <person name="Eisen J.A."/>
        </authorList>
    </citation>
    <scope>NUCLEOTIDE SEQUENCE [LARGE SCALE GENOMIC DNA]</scope>
    <source>
        <strain evidence="3">DSM 19664 / LMG 22246 / CIP 109416 / KR-200</strain>
    </source>
</reference>
<name>L0A377_DEIPD</name>
<dbReference type="PANTHER" id="PTHR32097:SF17">
    <property type="entry name" value="CAMP-BINDING PROTEIN 1-RELATED"/>
    <property type="match status" value="1"/>
</dbReference>
<dbReference type="InterPro" id="IPR051324">
    <property type="entry name" value="Stress/Tellurium_Resist"/>
</dbReference>
<dbReference type="STRING" id="937777.Deipe_1962"/>
<gene>
    <name evidence="2" type="ordered locus">Deipe_1962</name>
</gene>
<dbReference type="CDD" id="cd06974">
    <property type="entry name" value="TerD_like"/>
    <property type="match status" value="1"/>
</dbReference>
<dbReference type="OrthoDB" id="179721at2"/>
<dbReference type="AlphaFoldDB" id="L0A377"/>
<evidence type="ECO:0000313" key="3">
    <source>
        <dbReference type="Proteomes" id="UP000010467"/>
    </source>
</evidence>
<dbReference type="KEGG" id="dpd:Deipe_1962"/>